<feature type="compositionally biased region" description="Low complexity" evidence="1">
    <location>
        <begin position="277"/>
        <end position="289"/>
    </location>
</feature>
<protein>
    <submittedName>
        <fullName evidence="2">Uncharacterized protein</fullName>
    </submittedName>
</protein>
<dbReference type="OrthoDB" id="3268823at2759"/>
<proteinExistence type="predicted"/>
<gene>
    <name evidence="2" type="ORF">BDZ94DRAFT_1260365</name>
</gene>
<dbReference type="AlphaFoldDB" id="A0A9P5Y504"/>
<feature type="compositionally biased region" description="Basic and acidic residues" evidence="1">
    <location>
        <begin position="183"/>
        <end position="203"/>
    </location>
</feature>
<evidence type="ECO:0000313" key="2">
    <source>
        <dbReference type="EMBL" id="KAF9462799.1"/>
    </source>
</evidence>
<sequence>MEPKTYIMVVSNYESRHNLFPPSTLALALFYFISPRMSGLPPTVIERQNLPENPAPDSNTSAPPQESVLPSKEVPGGSSVGVGSLPGQNSEASVAKLPEERAKEGSMGSTAQGIIDSAKQYIPTTQGIGETAKKYVPQSVAAYLPGSTPAKAFSLPSTEVPSGSAGGVGSLPGTRSEVSVAKLPEERRQEGLPSHETDHERLGKTGGVGPLPGGPNESGVALLPEERVHGEDEILKSSSGGDTKNPFNAATNAVQPNSAATKASAVGVGVGHGIGQGAAPTKAATQAAQDVQNPTSKSKAEKAKEGAQDVKGKVANALPGHSGETGPTGTSTAPAPSAASAPTAAATTSPAAATTATQPSTGHQPSGHRASTGSAGSHHKVGFMDKMKGEAMVISGKLGKNEKKIEEGRHLMGKA</sequence>
<dbReference type="EMBL" id="MU150268">
    <property type="protein sequence ID" value="KAF9462799.1"/>
    <property type="molecule type" value="Genomic_DNA"/>
</dbReference>
<feature type="region of interest" description="Disordered" evidence="1">
    <location>
        <begin position="43"/>
        <end position="110"/>
    </location>
</feature>
<feature type="compositionally biased region" description="Low complexity" evidence="1">
    <location>
        <begin position="325"/>
        <end position="362"/>
    </location>
</feature>
<feature type="region of interest" description="Disordered" evidence="1">
    <location>
        <begin position="155"/>
        <end position="220"/>
    </location>
</feature>
<accession>A0A9P5Y504</accession>
<feature type="compositionally biased region" description="Basic and acidic residues" evidence="1">
    <location>
        <begin position="298"/>
        <end position="312"/>
    </location>
</feature>
<comment type="caution">
    <text evidence="2">The sequence shown here is derived from an EMBL/GenBank/DDBJ whole genome shotgun (WGS) entry which is preliminary data.</text>
</comment>
<feature type="region of interest" description="Disordered" evidence="1">
    <location>
        <begin position="269"/>
        <end position="382"/>
    </location>
</feature>
<organism evidence="2 3">
    <name type="scientific">Collybia nuda</name>
    <dbReference type="NCBI Taxonomy" id="64659"/>
    <lineage>
        <taxon>Eukaryota</taxon>
        <taxon>Fungi</taxon>
        <taxon>Dikarya</taxon>
        <taxon>Basidiomycota</taxon>
        <taxon>Agaricomycotina</taxon>
        <taxon>Agaricomycetes</taxon>
        <taxon>Agaricomycetidae</taxon>
        <taxon>Agaricales</taxon>
        <taxon>Tricholomatineae</taxon>
        <taxon>Clitocybaceae</taxon>
        <taxon>Collybia</taxon>
    </lineage>
</organism>
<name>A0A9P5Y504_9AGAR</name>
<dbReference type="Proteomes" id="UP000807353">
    <property type="component" value="Unassembled WGS sequence"/>
</dbReference>
<evidence type="ECO:0000313" key="3">
    <source>
        <dbReference type="Proteomes" id="UP000807353"/>
    </source>
</evidence>
<keyword evidence="3" id="KW-1185">Reference proteome</keyword>
<feature type="compositionally biased region" description="Low complexity" evidence="1">
    <location>
        <begin position="74"/>
        <end position="87"/>
    </location>
</feature>
<reference evidence="2" key="1">
    <citation type="submission" date="2020-11" db="EMBL/GenBank/DDBJ databases">
        <authorList>
            <consortium name="DOE Joint Genome Institute"/>
            <person name="Ahrendt S."/>
            <person name="Riley R."/>
            <person name="Andreopoulos W."/>
            <person name="Labutti K."/>
            <person name="Pangilinan J."/>
            <person name="Ruiz-Duenas F.J."/>
            <person name="Barrasa J.M."/>
            <person name="Sanchez-Garcia M."/>
            <person name="Camarero S."/>
            <person name="Miyauchi S."/>
            <person name="Serrano A."/>
            <person name="Linde D."/>
            <person name="Babiker R."/>
            <person name="Drula E."/>
            <person name="Ayuso-Fernandez I."/>
            <person name="Pacheco R."/>
            <person name="Padilla G."/>
            <person name="Ferreira P."/>
            <person name="Barriuso J."/>
            <person name="Kellner H."/>
            <person name="Castanera R."/>
            <person name="Alfaro M."/>
            <person name="Ramirez L."/>
            <person name="Pisabarro A.G."/>
            <person name="Kuo A."/>
            <person name="Tritt A."/>
            <person name="Lipzen A."/>
            <person name="He G."/>
            <person name="Yan M."/>
            <person name="Ng V."/>
            <person name="Cullen D."/>
            <person name="Martin F."/>
            <person name="Rosso M.-N."/>
            <person name="Henrissat B."/>
            <person name="Hibbett D."/>
            <person name="Martinez A.T."/>
            <person name="Grigoriev I.V."/>
        </authorList>
    </citation>
    <scope>NUCLEOTIDE SEQUENCE</scope>
    <source>
        <strain evidence="2">CBS 247.69</strain>
    </source>
</reference>
<evidence type="ECO:0000256" key="1">
    <source>
        <dbReference type="SAM" id="MobiDB-lite"/>
    </source>
</evidence>